<evidence type="ECO:0000313" key="2">
    <source>
        <dbReference type="Proteomes" id="UP000504611"/>
    </source>
</evidence>
<protein>
    <submittedName>
        <fullName evidence="3">Keratin, type I cytoskeletal 9-like</fullName>
    </submittedName>
</protein>
<dbReference type="KEGG" id="ncc:104963139"/>
<gene>
    <name evidence="3" type="primary">LOC104963139</name>
</gene>
<accession>A0A6I9PP94</accession>
<evidence type="ECO:0000256" key="1">
    <source>
        <dbReference type="SAM" id="MobiDB-lite"/>
    </source>
</evidence>
<reference evidence="3" key="1">
    <citation type="submission" date="2025-08" db="UniProtKB">
        <authorList>
            <consortium name="RefSeq"/>
        </authorList>
    </citation>
    <scope>IDENTIFICATION</scope>
    <source>
        <tissue evidence="3">Muscle</tissue>
    </source>
</reference>
<dbReference type="AlphaFoldDB" id="A0A6I9PP94"/>
<dbReference type="RefSeq" id="XP_010790002.1">
    <property type="nucleotide sequence ID" value="XM_010791700.1"/>
</dbReference>
<dbReference type="Proteomes" id="UP000504611">
    <property type="component" value="Unplaced"/>
</dbReference>
<name>A0A6I9PP94_9TELE</name>
<sequence length="276" mass="27062">MSTDYNTNGKWDSSFQFPGGSASRNLSTSSSPRSTLSTNYRGGGGSSFTTETSTTYMSGSGGTRRTDMTYGVGGGGGGGGGSLGGYSVGGGEGSLGGLGVGGGGYSVGGGGGSLGGLGVGGGGYSVGGGGGSLGGLGGLGGGGYSVGGGGYSVGGGGGGVHTSEVIMRKHSEHRAYAEENIRDSIVMGDLSGKFPDLGGFGYNASQSSSQFSYSLSQGSRARTGSSDVNEALYSLDRVLQGESATHGCEKLCYRLHRVVQVLIPLNQAGAAFRVQH</sequence>
<feature type="region of interest" description="Disordered" evidence="1">
    <location>
        <begin position="1"/>
        <end position="73"/>
    </location>
</feature>
<dbReference type="OrthoDB" id="410592at2759"/>
<feature type="compositionally biased region" description="Low complexity" evidence="1">
    <location>
        <begin position="47"/>
        <end position="58"/>
    </location>
</feature>
<feature type="compositionally biased region" description="Low complexity" evidence="1">
    <location>
        <begin position="21"/>
        <end position="39"/>
    </location>
</feature>
<dbReference type="GeneID" id="104963139"/>
<proteinExistence type="predicted"/>
<evidence type="ECO:0000313" key="3">
    <source>
        <dbReference type="RefSeq" id="XP_010790002.1"/>
    </source>
</evidence>
<keyword evidence="2" id="KW-1185">Reference proteome</keyword>
<organism evidence="2 3">
    <name type="scientific">Notothenia coriiceps</name>
    <name type="common">black rockcod</name>
    <dbReference type="NCBI Taxonomy" id="8208"/>
    <lineage>
        <taxon>Eukaryota</taxon>
        <taxon>Metazoa</taxon>
        <taxon>Chordata</taxon>
        <taxon>Craniata</taxon>
        <taxon>Vertebrata</taxon>
        <taxon>Euteleostomi</taxon>
        <taxon>Actinopterygii</taxon>
        <taxon>Neopterygii</taxon>
        <taxon>Teleostei</taxon>
        <taxon>Neoteleostei</taxon>
        <taxon>Acanthomorphata</taxon>
        <taxon>Eupercaria</taxon>
        <taxon>Perciformes</taxon>
        <taxon>Notothenioidei</taxon>
        <taxon>Nototheniidae</taxon>
        <taxon>Notothenia</taxon>
    </lineage>
</organism>
<feature type="compositionally biased region" description="Polar residues" evidence="1">
    <location>
        <begin position="1"/>
        <end position="16"/>
    </location>
</feature>